<dbReference type="RefSeq" id="WP_204605942.1">
    <property type="nucleotide sequence ID" value="NZ_JBHSED010000025.1"/>
</dbReference>
<dbReference type="PANTHER" id="PTHR43317:SF1">
    <property type="entry name" value="THERMOSPERMINE SYNTHASE ACAULIS5"/>
    <property type="match status" value="1"/>
</dbReference>
<reference evidence="3" key="1">
    <citation type="journal article" date="2019" name="Int. J. Syst. Evol. Microbiol.">
        <title>The Global Catalogue of Microorganisms (GCM) 10K type strain sequencing project: providing services to taxonomists for standard genome sequencing and annotation.</title>
        <authorList>
            <consortium name="The Broad Institute Genomics Platform"/>
            <consortium name="The Broad Institute Genome Sequencing Center for Infectious Disease"/>
            <person name="Wu L."/>
            <person name="Ma J."/>
        </authorList>
    </citation>
    <scope>NUCLEOTIDE SEQUENCE [LARGE SCALE GENOMIC DNA]</scope>
    <source>
        <strain evidence="3">CGMCC 4.1641</strain>
    </source>
</reference>
<evidence type="ECO:0000256" key="1">
    <source>
        <dbReference type="ARBA" id="ARBA00023115"/>
    </source>
</evidence>
<name>A0ABV8SD55_9BACL</name>
<dbReference type="InterPro" id="IPR029063">
    <property type="entry name" value="SAM-dependent_MTases_sf"/>
</dbReference>
<evidence type="ECO:0000313" key="3">
    <source>
        <dbReference type="Proteomes" id="UP001595755"/>
    </source>
</evidence>
<accession>A0ABV8SD55</accession>
<keyword evidence="3" id="KW-1185">Reference proteome</keyword>
<dbReference type="PANTHER" id="PTHR43317">
    <property type="entry name" value="THERMOSPERMINE SYNTHASE ACAULIS5"/>
    <property type="match status" value="1"/>
</dbReference>
<dbReference type="Proteomes" id="UP001595755">
    <property type="component" value="Unassembled WGS sequence"/>
</dbReference>
<evidence type="ECO:0000313" key="2">
    <source>
        <dbReference type="EMBL" id="MFC4304464.1"/>
    </source>
</evidence>
<protein>
    <submittedName>
        <fullName evidence="2">Spermidine synthase</fullName>
    </submittedName>
</protein>
<dbReference type="NCBIfam" id="NF037959">
    <property type="entry name" value="MFS_SpdSyn"/>
    <property type="match status" value="1"/>
</dbReference>
<dbReference type="EMBL" id="JBHSED010000025">
    <property type="protein sequence ID" value="MFC4304464.1"/>
    <property type="molecule type" value="Genomic_DNA"/>
</dbReference>
<organism evidence="2 3">
    <name type="scientific">Cohnella boryungensis</name>
    <dbReference type="NCBI Taxonomy" id="768479"/>
    <lineage>
        <taxon>Bacteria</taxon>
        <taxon>Bacillati</taxon>
        <taxon>Bacillota</taxon>
        <taxon>Bacilli</taxon>
        <taxon>Bacillales</taxon>
        <taxon>Paenibacillaceae</taxon>
        <taxon>Cohnella</taxon>
    </lineage>
</organism>
<comment type="caution">
    <text evidence="2">The sequence shown here is derived from an EMBL/GenBank/DDBJ whole genome shotgun (WGS) entry which is preliminary data.</text>
</comment>
<dbReference type="Gene3D" id="3.40.50.150">
    <property type="entry name" value="Vaccinia Virus protein VP39"/>
    <property type="match status" value="1"/>
</dbReference>
<proteinExistence type="predicted"/>
<keyword evidence="1" id="KW-0620">Polyamine biosynthesis</keyword>
<dbReference type="SUPFAM" id="SSF53335">
    <property type="entry name" value="S-adenosyl-L-methionine-dependent methyltransferases"/>
    <property type="match status" value="1"/>
</dbReference>
<sequence>MHPLVKETSPFNEITVYETSHFAGCEGKFRCLRFADEDVQGAMDLKDRDRVLLGYQKALIGLMEHGNPMFERAFLIGHGIGTISRHFSHKKIRAAEVDAAVVEISRKYFDYRLNNVLVGDGRQLLEEEPSKEFDYILLDAFTSKGTPVHLTSEEFFALTSDKLRPGGTLLLNVMGRPRNDRFIAALATTLKRTYDSVQAYSMPTERDSDSRNILFAAGEEPLRQGLPDGLGLREFVPEEGHLIRDSIR</sequence>
<dbReference type="Pfam" id="PF01564">
    <property type="entry name" value="Spermine_synth"/>
    <property type="match status" value="1"/>
</dbReference>
<gene>
    <name evidence="2" type="ORF">ACFO1S_13635</name>
</gene>